<dbReference type="InterPro" id="IPR029063">
    <property type="entry name" value="SAM-dependent_MTases_sf"/>
</dbReference>
<keyword evidence="2" id="KW-0808">Transferase</keyword>
<protein>
    <submittedName>
        <fullName evidence="2">Methyltransferase domain-containing protein</fullName>
    </submittedName>
</protein>
<reference evidence="2" key="1">
    <citation type="submission" date="2024-05" db="EMBL/GenBank/DDBJ databases">
        <title>Planctomycetes of the genus Singulisphaera possess chitinolytic capabilities.</title>
        <authorList>
            <person name="Ivanova A."/>
        </authorList>
    </citation>
    <scope>NUCLEOTIDE SEQUENCE</scope>
    <source>
        <strain evidence="2">Ch08T</strain>
    </source>
</reference>
<keyword evidence="2" id="KW-0489">Methyltransferase</keyword>
<gene>
    <name evidence="2" type="ORF">V5E97_20810</name>
</gene>
<dbReference type="InterPro" id="IPR041698">
    <property type="entry name" value="Methyltransf_25"/>
</dbReference>
<name>A0AAU7C6Q5_9BACT</name>
<dbReference type="PANTHER" id="PTHR43464">
    <property type="entry name" value="METHYLTRANSFERASE"/>
    <property type="match status" value="1"/>
</dbReference>
<proteinExistence type="predicted"/>
<dbReference type="AlphaFoldDB" id="A0AAU7C6Q5"/>
<dbReference type="Gene3D" id="3.40.50.150">
    <property type="entry name" value="Vaccinia Virus protein VP39"/>
    <property type="match status" value="1"/>
</dbReference>
<organism evidence="2">
    <name type="scientific">Singulisphaera sp. Ch08</name>
    <dbReference type="NCBI Taxonomy" id="3120278"/>
    <lineage>
        <taxon>Bacteria</taxon>
        <taxon>Pseudomonadati</taxon>
        <taxon>Planctomycetota</taxon>
        <taxon>Planctomycetia</taxon>
        <taxon>Isosphaerales</taxon>
        <taxon>Isosphaeraceae</taxon>
        <taxon>Singulisphaera</taxon>
    </lineage>
</organism>
<dbReference type="RefSeq" id="WP_406693475.1">
    <property type="nucleotide sequence ID" value="NZ_CP155447.1"/>
</dbReference>
<dbReference type="GO" id="GO:0032259">
    <property type="term" value="P:methylation"/>
    <property type="evidence" value="ECO:0007669"/>
    <property type="project" value="UniProtKB-KW"/>
</dbReference>
<evidence type="ECO:0000259" key="1">
    <source>
        <dbReference type="Pfam" id="PF13649"/>
    </source>
</evidence>
<sequence length="262" mass="28457">MTTTLTIEQPAYFDRLAEVEAEHWWSLGMWRLGAHWLDAALRGRRDLAALDVGCGTGQTALRLACRPEIGSVVGLDPSAEALAHARRRHAFPLVRGSALDLPFGNSKFDVITCFDVLQHLPQDGDRRAAEELRRVLEPGGVVLIRSNAQGWTSASPAIEGGYRLGDLIKVFERSGFTVRRATHANCLPALVQELRGRLVRAGRSGPSSHPSGGGLKIRLPHPWVNRVMAGVAAAEAVVAGRLTARLPFGHSTMLLVSRNDDQ</sequence>
<dbReference type="Pfam" id="PF13649">
    <property type="entry name" value="Methyltransf_25"/>
    <property type="match status" value="1"/>
</dbReference>
<dbReference type="CDD" id="cd02440">
    <property type="entry name" value="AdoMet_MTases"/>
    <property type="match status" value="1"/>
</dbReference>
<accession>A0AAU7C6Q5</accession>
<feature type="domain" description="Methyltransferase" evidence="1">
    <location>
        <begin position="50"/>
        <end position="140"/>
    </location>
</feature>
<dbReference type="EMBL" id="CP155447">
    <property type="protein sequence ID" value="XBH00798.1"/>
    <property type="molecule type" value="Genomic_DNA"/>
</dbReference>
<dbReference type="SUPFAM" id="SSF53335">
    <property type="entry name" value="S-adenosyl-L-methionine-dependent methyltransferases"/>
    <property type="match status" value="1"/>
</dbReference>
<dbReference type="GO" id="GO:0008168">
    <property type="term" value="F:methyltransferase activity"/>
    <property type="evidence" value="ECO:0007669"/>
    <property type="project" value="UniProtKB-KW"/>
</dbReference>
<evidence type="ECO:0000313" key="2">
    <source>
        <dbReference type="EMBL" id="XBH00798.1"/>
    </source>
</evidence>
<dbReference type="PANTHER" id="PTHR43464:SF94">
    <property type="entry name" value="MALONYL-[ACYL-CARRIER PROTEIN] O-METHYLTRANSFERASE"/>
    <property type="match status" value="1"/>
</dbReference>